<comment type="caution">
    <text evidence="1">The sequence shown here is derived from an EMBL/GenBank/DDBJ whole genome shotgun (WGS) entry which is preliminary data.</text>
</comment>
<evidence type="ECO:0000313" key="1">
    <source>
        <dbReference type="EMBL" id="KAJ1348343.1"/>
    </source>
</evidence>
<organism evidence="1 2">
    <name type="scientific">Parelaphostrongylus tenuis</name>
    <name type="common">Meningeal worm</name>
    <dbReference type="NCBI Taxonomy" id="148309"/>
    <lineage>
        <taxon>Eukaryota</taxon>
        <taxon>Metazoa</taxon>
        <taxon>Ecdysozoa</taxon>
        <taxon>Nematoda</taxon>
        <taxon>Chromadorea</taxon>
        <taxon>Rhabditida</taxon>
        <taxon>Rhabditina</taxon>
        <taxon>Rhabditomorpha</taxon>
        <taxon>Strongyloidea</taxon>
        <taxon>Metastrongylidae</taxon>
        <taxon>Parelaphostrongylus</taxon>
    </lineage>
</organism>
<evidence type="ECO:0000313" key="2">
    <source>
        <dbReference type="Proteomes" id="UP001196413"/>
    </source>
</evidence>
<keyword evidence="2" id="KW-1185">Reference proteome</keyword>
<reference evidence="1" key="1">
    <citation type="submission" date="2021-06" db="EMBL/GenBank/DDBJ databases">
        <title>Parelaphostrongylus tenuis whole genome reference sequence.</title>
        <authorList>
            <person name="Garwood T.J."/>
            <person name="Larsen P.A."/>
            <person name="Fountain-Jones N.M."/>
            <person name="Garbe J.R."/>
            <person name="Macchietto M.G."/>
            <person name="Kania S.A."/>
            <person name="Gerhold R.W."/>
            <person name="Richards J.E."/>
            <person name="Wolf T.M."/>
        </authorList>
    </citation>
    <scope>NUCLEOTIDE SEQUENCE</scope>
    <source>
        <strain evidence="1">MNPRO001-30</strain>
        <tissue evidence="1">Meninges</tissue>
    </source>
</reference>
<dbReference type="EMBL" id="JAHQIW010000486">
    <property type="protein sequence ID" value="KAJ1348343.1"/>
    <property type="molecule type" value="Genomic_DNA"/>
</dbReference>
<dbReference type="AlphaFoldDB" id="A0AAD5QDV1"/>
<sequence>MFFVDFLPNRIQLSRNSLSTRKLGVRPNAITHIRSISPSGIETCMLLSPFLSLLWIGHVFSLLTMNTKQPRDVDAWSNLIGRVWGLLTSDVNSEKRTPYFSTSHF</sequence>
<accession>A0AAD5QDV1</accession>
<name>A0AAD5QDV1_PARTN</name>
<gene>
    <name evidence="1" type="ORF">KIN20_003628</name>
</gene>
<protein>
    <submittedName>
        <fullName evidence="1">Uncharacterized protein</fullName>
    </submittedName>
</protein>
<dbReference type="Proteomes" id="UP001196413">
    <property type="component" value="Unassembled WGS sequence"/>
</dbReference>
<proteinExistence type="predicted"/>